<dbReference type="InterPro" id="IPR017441">
    <property type="entry name" value="Protein_kinase_ATP_BS"/>
</dbReference>
<feature type="region of interest" description="Disordered" evidence="8">
    <location>
        <begin position="76"/>
        <end position="95"/>
    </location>
</feature>
<feature type="domain" description="AGC-kinase C-terminal" evidence="10">
    <location>
        <begin position="442"/>
        <end position="508"/>
    </location>
</feature>
<reference evidence="11 12" key="1">
    <citation type="submission" date="2024-05" db="EMBL/GenBank/DDBJ databases">
        <authorList>
            <person name="Wallberg A."/>
        </authorList>
    </citation>
    <scope>NUCLEOTIDE SEQUENCE [LARGE SCALE GENOMIC DNA]</scope>
</reference>
<proteinExistence type="predicted"/>
<dbReference type="PROSITE" id="PS51285">
    <property type="entry name" value="AGC_KINASE_CTER"/>
    <property type="match status" value="1"/>
</dbReference>
<comment type="caution">
    <text evidence="11">The sequence shown here is derived from an EMBL/GenBank/DDBJ whole genome shotgun (WGS) entry which is preliminary data.</text>
</comment>
<dbReference type="SMART" id="SM00133">
    <property type="entry name" value="S_TK_X"/>
    <property type="match status" value="1"/>
</dbReference>
<gene>
    <name evidence="11" type="ORF">MNOR_LOCUS17224</name>
</gene>
<dbReference type="Proteomes" id="UP001497623">
    <property type="component" value="Unassembled WGS sequence"/>
</dbReference>
<feature type="compositionally biased region" description="Basic and acidic residues" evidence="8">
    <location>
        <begin position="81"/>
        <end position="95"/>
    </location>
</feature>
<evidence type="ECO:0000256" key="1">
    <source>
        <dbReference type="ARBA" id="ARBA00022527"/>
    </source>
</evidence>
<dbReference type="PROSITE" id="PS00108">
    <property type="entry name" value="PROTEIN_KINASE_ST"/>
    <property type="match status" value="1"/>
</dbReference>
<dbReference type="Gene3D" id="1.10.510.10">
    <property type="entry name" value="Transferase(Phosphotransferase) domain 1"/>
    <property type="match status" value="1"/>
</dbReference>
<keyword evidence="12" id="KW-1185">Reference proteome</keyword>
<keyword evidence="6 7" id="KW-0067">ATP-binding</keyword>
<keyword evidence="3" id="KW-0808">Transferase</keyword>
<evidence type="ECO:0000313" key="11">
    <source>
        <dbReference type="EMBL" id="CAL4102219.1"/>
    </source>
</evidence>
<dbReference type="FunFam" id="1.10.510.10:FF:000008">
    <property type="entry name" value="Non-specific serine/threonine protein kinase"/>
    <property type="match status" value="1"/>
</dbReference>
<dbReference type="InterPro" id="IPR000961">
    <property type="entry name" value="AGC-kinase_C"/>
</dbReference>
<feature type="non-terminal residue" evidence="11">
    <location>
        <position position="508"/>
    </location>
</feature>
<evidence type="ECO:0000256" key="2">
    <source>
        <dbReference type="ARBA" id="ARBA00022553"/>
    </source>
</evidence>
<sequence length="508" mass="58209">MSTATIAQEVFDLELSEAETADESEVEECCNHGSQHDKLQNKIYSKDELKKRGNESTSSISKNIEIHENNKKLQKQIQSKKSGERKESVVSKTKKDELYTKGRERIVSDKNQQSAILKETEEKFENEYETRNTEQQKNMVSKITDTDNIKITLTLPKKDENFNTSTSSQEIMYDKAAKPQDFKILRVLGTGMFGKVFHVRKIGNQADGKIFAMKVMKKSACFENKKDKEHTSAERHILELVKHPFIVELLYAFQTKEKLFLVQEYLAGGELFTRLKKENILMEDEVCFYSAEIILVLEYLHSNGIIYRDLKPENILLDANGHIKLIDFGLCKQNIFGDAVTYTFCGTMEYIAPEVFARTGHGQTADWWSLGVLIYDMLTGHPPFSAKGKQKTIEKITKGKLVLKPYLTPNAANLIRKLLQRDVSKRLGQAGASDVKCHKFYKEINWNDLYERKIVPSFIPSIDGQDDTSRFDSEYLKKVPLNSFEEGISDDINRVFKGFSYVAPSMME</sequence>
<dbReference type="GO" id="GO:0005524">
    <property type="term" value="F:ATP binding"/>
    <property type="evidence" value="ECO:0007669"/>
    <property type="project" value="UniProtKB-UniRule"/>
</dbReference>
<evidence type="ECO:0000256" key="7">
    <source>
        <dbReference type="PROSITE-ProRule" id="PRU10141"/>
    </source>
</evidence>
<dbReference type="InterPro" id="IPR000719">
    <property type="entry name" value="Prot_kinase_dom"/>
</dbReference>
<evidence type="ECO:0000256" key="6">
    <source>
        <dbReference type="ARBA" id="ARBA00022840"/>
    </source>
</evidence>
<dbReference type="InterPro" id="IPR011009">
    <property type="entry name" value="Kinase-like_dom_sf"/>
</dbReference>
<dbReference type="InterPro" id="IPR008271">
    <property type="entry name" value="Ser/Thr_kinase_AS"/>
</dbReference>
<feature type="domain" description="Protein kinase" evidence="9">
    <location>
        <begin position="182"/>
        <end position="441"/>
    </location>
</feature>
<dbReference type="Gene3D" id="3.30.200.20">
    <property type="entry name" value="Phosphorylase Kinase, domain 1"/>
    <property type="match status" value="1"/>
</dbReference>
<dbReference type="SMART" id="SM00220">
    <property type="entry name" value="S_TKc"/>
    <property type="match status" value="1"/>
</dbReference>
<evidence type="ECO:0000256" key="8">
    <source>
        <dbReference type="SAM" id="MobiDB-lite"/>
    </source>
</evidence>
<keyword evidence="4 7" id="KW-0547">Nucleotide-binding</keyword>
<keyword evidence="5" id="KW-0418">Kinase</keyword>
<name>A0AAV2QZS6_MEGNR</name>
<feature type="compositionally biased region" description="Basic and acidic residues" evidence="8">
    <location>
        <begin position="34"/>
        <end position="54"/>
    </location>
</feature>
<evidence type="ECO:0000259" key="10">
    <source>
        <dbReference type="PROSITE" id="PS51285"/>
    </source>
</evidence>
<dbReference type="PROSITE" id="PS00107">
    <property type="entry name" value="PROTEIN_KINASE_ATP"/>
    <property type="match status" value="1"/>
</dbReference>
<feature type="region of interest" description="Disordered" evidence="8">
    <location>
        <begin position="31"/>
        <end position="63"/>
    </location>
</feature>
<dbReference type="AlphaFoldDB" id="A0AAV2QZS6"/>
<dbReference type="EMBL" id="CAXKWB010011721">
    <property type="protein sequence ID" value="CAL4102219.1"/>
    <property type="molecule type" value="Genomic_DNA"/>
</dbReference>
<dbReference type="PANTHER" id="PTHR24351">
    <property type="entry name" value="RIBOSOMAL PROTEIN S6 KINASE"/>
    <property type="match status" value="1"/>
</dbReference>
<keyword evidence="1" id="KW-0723">Serine/threonine-protein kinase</keyword>
<evidence type="ECO:0000313" key="12">
    <source>
        <dbReference type="Proteomes" id="UP001497623"/>
    </source>
</evidence>
<organism evidence="11 12">
    <name type="scientific">Meganyctiphanes norvegica</name>
    <name type="common">Northern krill</name>
    <name type="synonym">Thysanopoda norvegica</name>
    <dbReference type="NCBI Taxonomy" id="48144"/>
    <lineage>
        <taxon>Eukaryota</taxon>
        <taxon>Metazoa</taxon>
        <taxon>Ecdysozoa</taxon>
        <taxon>Arthropoda</taxon>
        <taxon>Crustacea</taxon>
        <taxon>Multicrustacea</taxon>
        <taxon>Malacostraca</taxon>
        <taxon>Eumalacostraca</taxon>
        <taxon>Eucarida</taxon>
        <taxon>Euphausiacea</taxon>
        <taxon>Euphausiidae</taxon>
        <taxon>Meganyctiphanes</taxon>
    </lineage>
</organism>
<dbReference type="PROSITE" id="PS50011">
    <property type="entry name" value="PROTEIN_KINASE_DOM"/>
    <property type="match status" value="1"/>
</dbReference>
<accession>A0AAV2QZS6</accession>
<evidence type="ECO:0000256" key="3">
    <source>
        <dbReference type="ARBA" id="ARBA00022679"/>
    </source>
</evidence>
<evidence type="ECO:0000256" key="5">
    <source>
        <dbReference type="ARBA" id="ARBA00022777"/>
    </source>
</evidence>
<dbReference type="Pfam" id="PF00069">
    <property type="entry name" value="Pkinase"/>
    <property type="match status" value="1"/>
</dbReference>
<dbReference type="SUPFAM" id="SSF56112">
    <property type="entry name" value="Protein kinase-like (PK-like)"/>
    <property type="match status" value="1"/>
</dbReference>
<keyword evidence="2" id="KW-0597">Phosphoprotein</keyword>
<dbReference type="GO" id="GO:0004674">
    <property type="term" value="F:protein serine/threonine kinase activity"/>
    <property type="evidence" value="ECO:0007669"/>
    <property type="project" value="UniProtKB-KW"/>
</dbReference>
<protein>
    <submittedName>
        <fullName evidence="11">Uncharacterized protein</fullName>
    </submittedName>
</protein>
<evidence type="ECO:0000256" key="4">
    <source>
        <dbReference type="ARBA" id="ARBA00022741"/>
    </source>
</evidence>
<feature type="binding site" evidence="7">
    <location>
        <position position="214"/>
    </location>
    <ligand>
        <name>ATP</name>
        <dbReference type="ChEBI" id="CHEBI:30616"/>
    </ligand>
</feature>
<evidence type="ECO:0000259" key="9">
    <source>
        <dbReference type="PROSITE" id="PS50011"/>
    </source>
</evidence>